<evidence type="ECO:0000259" key="3">
    <source>
        <dbReference type="Pfam" id="PF20151"/>
    </source>
</evidence>
<accession>A0A4V3XIS1</accession>
<feature type="domain" description="DUF6533" evidence="3">
    <location>
        <begin position="19"/>
        <end position="66"/>
    </location>
</feature>
<evidence type="ECO:0000256" key="2">
    <source>
        <dbReference type="SAM" id="Phobius"/>
    </source>
</evidence>
<feature type="transmembrane region" description="Helical" evidence="2">
    <location>
        <begin position="204"/>
        <end position="230"/>
    </location>
</feature>
<feature type="transmembrane region" description="Helical" evidence="2">
    <location>
        <begin position="55"/>
        <end position="76"/>
    </location>
</feature>
<organism evidence="4 5">
    <name type="scientific">Antrodiella citrinella</name>
    <dbReference type="NCBI Taxonomy" id="2447956"/>
    <lineage>
        <taxon>Eukaryota</taxon>
        <taxon>Fungi</taxon>
        <taxon>Dikarya</taxon>
        <taxon>Basidiomycota</taxon>
        <taxon>Agaricomycotina</taxon>
        <taxon>Agaricomycetes</taxon>
        <taxon>Polyporales</taxon>
        <taxon>Steccherinaceae</taxon>
        <taxon>Antrodiella</taxon>
    </lineage>
</organism>
<comment type="caution">
    <text evidence="4">The sequence shown here is derived from an EMBL/GenBank/DDBJ whole genome shotgun (WGS) entry which is preliminary data.</text>
</comment>
<evidence type="ECO:0000256" key="1">
    <source>
        <dbReference type="SAM" id="MobiDB-lite"/>
    </source>
</evidence>
<dbReference type="Pfam" id="PF20151">
    <property type="entry name" value="DUF6533"/>
    <property type="match status" value="1"/>
</dbReference>
<dbReference type="OrthoDB" id="3346251at2759"/>
<dbReference type="AlphaFoldDB" id="A0A4V3XIS1"/>
<protein>
    <recommendedName>
        <fullName evidence="3">DUF6533 domain-containing protein</fullName>
    </recommendedName>
</protein>
<feature type="transmembrane region" description="Helical" evidence="2">
    <location>
        <begin position="88"/>
        <end position="109"/>
    </location>
</feature>
<evidence type="ECO:0000313" key="4">
    <source>
        <dbReference type="EMBL" id="THH30203.1"/>
    </source>
</evidence>
<feature type="compositionally biased region" description="Basic and acidic residues" evidence="1">
    <location>
        <begin position="290"/>
        <end position="306"/>
    </location>
</feature>
<dbReference type="Proteomes" id="UP000308730">
    <property type="component" value="Unassembled WGS sequence"/>
</dbReference>
<proteinExistence type="predicted"/>
<feature type="region of interest" description="Disordered" evidence="1">
    <location>
        <begin position="290"/>
        <end position="364"/>
    </location>
</feature>
<feature type="transmembrane region" description="Helical" evidence="2">
    <location>
        <begin position="170"/>
        <end position="192"/>
    </location>
</feature>
<keyword evidence="2" id="KW-0812">Transmembrane</keyword>
<gene>
    <name evidence="4" type="ORF">EUX98_g3978</name>
</gene>
<feature type="compositionally biased region" description="Basic and acidic residues" evidence="1">
    <location>
        <begin position="331"/>
        <end position="356"/>
    </location>
</feature>
<sequence length="364" mass="41582">MVTKSHSFDNILTNNGAAYLRVGSLAVAMYDYVLTLPAEWRFYRIQKSWKLSAGCIMFILLRYISVITLIVSEIGYFHHFTFDQCRQYYLVAPVFKALQTLISQIIMAFRTYNISQRAEWLRYALPIIVVVTSSMEFFTNLFARSMVQGTIGQLAVTNCTGGNVDHKSVWIFYLISMLYDFFTMGVSSYYLMRSTSSMFRMSGLVRVLFYDGIGYFLCLTAVNIVNLILYRASDVETQSSGASLGYTVTWIMSQKILIHLRDAAEDAHTYSAHAVTRELTSARDITRAMRSLGHFEKPKPRPRDRLDDEYDLGSPSNSPADGFSEQTENELDVKVQVEHSVKVDYDPHAYDRETYLKQKTSQGA</sequence>
<reference evidence="4 5" key="1">
    <citation type="submission" date="2019-02" db="EMBL/GenBank/DDBJ databases">
        <title>Genome sequencing of the rare red list fungi Antrodiella citrinella (Flaviporus citrinellus).</title>
        <authorList>
            <person name="Buettner E."/>
            <person name="Kellner H."/>
        </authorList>
    </citation>
    <scope>NUCLEOTIDE SEQUENCE [LARGE SCALE GENOMIC DNA]</scope>
    <source>
        <strain evidence="4 5">DSM 108506</strain>
    </source>
</reference>
<name>A0A4V3XIS1_9APHY</name>
<evidence type="ECO:0000313" key="5">
    <source>
        <dbReference type="Proteomes" id="UP000308730"/>
    </source>
</evidence>
<keyword evidence="2" id="KW-1133">Transmembrane helix</keyword>
<keyword evidence="5" id="KW-1185">Reference proteome</keyword>
<feature type="transmembrane region" description="Helical" evidence="2">
    <location>
        <begin position="16"/>
        <end position="34"/>
    </location>
</feature>
<dbReference type="EMBL" id="SGPM01000090">
    <property type="protein sequence ID" value="THH30203.1"/>
    <property type="molecule type" value="Genomic_DNA"/>
</dbReference>
<keyword evidence="2" id="KW-0472">Membrane</keyword>
<feature type="transmembrane region" description="Helical" evidence="2">
    <location>
        <begin position="121"/>
        <end position="143"/>
    </location>
</feature>
<dbReference type="InterPro" id="IPR045340">
    <property type="entry name" value="DUF6533"/>
</dbReference>